<reference evidence="8" key="2">
    <citation type="journal article" date="2020" name="Microorganisms">
        <title>Osmotic Adaptation and Compatible Solute Biosynthesis of Phototrophic Bacteria as Revealed from Genome Analyses.</title>
        <authorList>
            <person name="Imhoff J.F."/>
            <person name="Rahn T."/>
            <person name="Kunzel S."/>
            <person name="Keller A."/>
            <person name="Neulinger S.C."/>
        </authorList>
    </citation>
    <scope>NUCLEOTIDE SEQUENCE</scope>
    <source>
        <strain evidence="8">IM 151</strain>
    </source>
</reference>
<dbReference type="PROSITE" id="PS00092">
    <property type="entry name" value="N6_MTASE"/>
    <property type="match status" value="1"/>
</dbReference>
<gene>
    <name evidence="5 8" type="primary">prmC</name>
    <name evidence="8" type="ORF">CKO43_07420</name>
</gene>
<reference evidence="8" key="1">
    <citation type="submission" date="2017-08" db="EMBL/GenBank/DDBJ databases">
        <authorList>
            <person name="Imhoff J.F."/>
            <person name="Rahn T."/>
            <person name="Kuenzel S."/>
            <person name="Neulinger S.C."/>
        </authorList>
    </citation>
    <scope>NUCLEOTIDE SEQUENCE</scope>
    <source>
        <strain evidence="8">IM 151</strain>
    </source>
</reference>
<dbReference type="NCBIfam" id="TIGR03534">
    <property type="entry name" value="RF_mod_PrmC"/>
    <property type="match status" value="1"/>
</dbReference>
<dbReference type="GO" id="GO:0032259">
    <property type="term" value="P:methylation"/>
    <property type="evidence" value="ECO:0007669"/>
    <property type="project" value="UniProtKB-KW"/>
</dbReference>
<evidence type="ECO:0000259" key="7">
    <source>
        <dbReference type="Pfam" id="PF17827"/>
    </source>
</evidence>
<organism evidence="8 9">
    <name type="scientific">Rubrivivax gelatinosus</name>
    <name type="common">Rhodocyclus gelatinosus</name>
    <name type="synonym">Rhodopseudomonas gelatinosa</name>
    <dbReference type="NCBI Taxonomy" id="28068"/>
    <lineage>
        <taxon>Bacteria</taxon>
        <taxon>Pseudomonadati</taxon>
        <taxon>Pseudomonadota</taxon>
        <taxon>Betaproteobacteria</taxon>
        <taxon>Burkholderiales</taxon>
        <taxon>Sphaerotilaceae</taxon>
        <taxon>Rubrivivax</taxon>
    </lineage>
</organism>
<dbReference type="Pfam" id="PF05175">
    <property type="entry name" value="MTS"/>
    <property type="match status" value="1"/>
</dbReference>
<dbReference type="Pfam" id="PF17827">
    <property type="entry name" value="PrmC_N"/>
    <property type="match status" value="1"/>
</dbReference>
<dbReference type="InterPro" id="IPR002052">
    <property type="entry name" value="DNA_methylase_N6_adenine_CS"/>
</dbReference>
<feature type="binding site" evidence="5">
    <location>
        <begin position="179"/>
        <end position="182"/>
    </location>
    <ligand>
        <name>substrate</name>
    </ligand>
</feature>
<comment type="similarity">
    <text evidence="5">Belongs to the protein N5-glutamine methyltransferase family. PrmC subfamily.</text>
</comment>
<keyword evidence="2 5" id="KW-0808">Transferase</keyword>
<feature type="binding site" evidence="5">
    <location>
        <position position="137"/>
    </location>
    <ligand>
        <name>S-adenosyl-L-methionine</name>
        <dbReference type="ChEBI" id="CHEBI:59789"/>
    </ligand>
</feature>
<comment type="function">
    <text evidence="5">Methylates the class 1 translation termination release factors RF1/PrfA and RF2/PrfB on the glutamine residue of the universally conserved GGQ motif.</text>
</comment>
<evidence type="ECO:0000256" key="5">
    <source>
        <dbReference type="HAMAP-Rule" id="MF_02126"/>
    </source>
</evidence>
<protein>
    <recommendedName>
        <fullName evidence="5">Release factor glutamine methyltransferase</fullName>
        <shortName evidence="5">RF MTase</shortName>
        <ecNumber evidence="5">2.1.1.297</ecNumber>
    </recommendedName>
    <alternativeName>
        <fullName evidence="5">N5-glutamine methyltransferase PrmC</fullName>
    </alternativeName>
    <alternativeName>
        <fullName evidence="5">Protein-(glutamine-N5) MTase PrmC</fullName>
    </alternativeName>
    <alternativeName>
        <fullName evidence="5">Protein-glutamine N-methyltransferase PrmC</fullName>
    </alternativeName>
</protein>
<evidence type="ECO:0000313" key="8">
    <source>
        <dbReference type="EMBL" id="MBK1712607.1"/>
    </source>
</evidence>
<feature type="binding site" evidence="5">
    <location>
        <position position="179"/>
    </location>
    <ligand>
        <name>S-adenosyl-L-methionine</name>
        <dbReference type="ChEBI" id="CHEBI:59789"/>
    </ligand>
</feature>
<dbReference type="InterPro" id="IPR040758">
    <property type="entry name" value="PrmC_N"/>
</dbReference>
<dbReference type="PANTHER" id="PTHR18895:SF74">
    <property type="entry name" value="MTRF1L RELEASE FACTOR GLUTAMINE METHYLTRANSFERASE"/>
    <property type="match status" value="1"/>
</dbReference>
<dbReference type="NCBIfam" id="TIGR00536">
    <property type="entry name" value="hemK_fam"/>
    <property type="match status" value="1"/>
</dbReference>
<keyword evidence="3 5" id="KW-0949">S-adenosyl-L-methionine</keyword>
<sequence length="271" mass="28746">MRIREALAAGRELGVDRLDTQLLLAHRLQRTRAWLLAHDDDALEPPVAAQFGADLARRAAGVPLAYIVGEREFHGLALQVTPAVLVPRPDTEVLVDWALELLPPEQPAQVLDLGTGSGAIALAVKHARPAVTVVATDVSEAALAVAAANAKRLALEVDFVAGAWWQPLAGRRFDLVLSNPPYIAGDDEHLPALRHEPRGALTPEGDGLDALRQIVAGAPAQLVPGGWLLLEHGYDQAEAVQALLLGAGFTAVTTRHDLGTQPRCTGGCLPR</sequence>
<dbReference type="SUPFAM" id="SSF53335">
    <property type="entry name" value="S-adenosyl-L-methionine-dependent methyltransferases"/>
    <property type="match status" value="1"/>
</dbReference>
<dbReference type="PANTHER" id="PTHR18895">
    <property type="entry name" value="HEMK METHYLTRANSFERASE"/>
    <property type="match status" value="1"/>
</dbReference>
<dbReference type="HAMAP" id="MF_02126">
    <property type="entry name" value="RF_methyltr_PrmC"/>
    <property type="match status" value="1"/>
</dbReference>
<dbReference type="EMBL" id="NRRU01000021">
    <property type="protein sequence ID" value="MBK1712607.1"/>
    <property type="molecule type" value="Genomic_DNA"/>
</dbReference>
<dbReference type="InterPro" id="IPR007848">
    <property type="entry name" value="Small_mtfrase_dom"/>
</dbReference>
<proteinExistence type="inferred from homology"/>
<feature type="binding site" evidence="5">
    <location>
        <position position="164"/>
    </location>
    <ligand>
        <name>S-adenosyl-L-methionine</name>
        <dbReference type="ChEBI" id="CHEBI:59789"/>
    </ligand>
</feature>
<dbReference type="InterPro" id="IPR019874">
    <property type="entry name" value="RF_methyltr_PrmC"/>
</dbReference>
<dbReference type="InterPro" id="IPR050320">
    <property type="entry name" value="N5-glutamine_MTase"/>
</dbReference>
<name>A0ABS1DV09_RUBGE</name>
<comment type="caution">
    <text evidence="8">The sequence shown here is derived from an EMBL/GenBank/DDBJ whole genome shotgun (WGS) entry which is preliminary data.</text>
</comment>
<dbReference type="EC" id="2.1.1.297" evidence="5"/>
<dbReference type="Gene3D" id="3.40.50.150">
    <property type="entry name" value="Vaccinia Virus protein VP39"/>
    <property type="match status" value="1"/>
</dbReference>
<dbReference type="Gene3D" id="1.10.8.10">
    <property type="entry name" value="DNA helicase RuvA subunit, C-terminal domain"/>
    <property type="match status" value="1"/>
</dbReference>
<evidence type="ECO:0000313" key="9">
    <source>
        <dbReference type="Proteomes" id="UP001041814"/>
    </source>
</evidence>
<dbReference type="GO" id="GO:0008168">
    <property type="term" value="F:methyltransferase activity"/>
    <property type="evidence" value="ECO:0007669"/>
    <property type="project" value="UniProtKB-KW"/>
</dbReference>
<keyword evidence="1 5" id="KW-0489">Methyltransferase</keyword>
<evidence type="ECO:0000256" key="4">
    <source>
        <dbReference type="ARBA" id="ARBA00048391"/>
    </source>
</evidence>
<evidence type="ECO:0000256" key="1">
    <source>
        <dbReference type="ARBA" id="ARBA00022603"/>
    </source>
</evidence>
<evidence type="ECO:0000259" key="6">
    <source>
        <dbReference type="Pfam" id="PF05175"/>
    </source>
</evidence>
<accession>A0ABS1DV09</accession>
<feature type="domain" description="Release factor glutamine methyltransferase N-terminal" evidence="7">
    <location>
        <begin position="13"/>
        <end position="69"/>
    </location>
</feature>
<evidence type="ECO:0000256" key="3">
    <source>
        <dbReference type="ARBA" id="ARBA00022691"/>
    </source>
</evidence>
<comment type="catalytic activity">
    <reaction evidence="4 5">
        <text>L-glutaminyl-[peptide chain release factor] + S-adenosyl-L-methionine = N(5)-methyl-L-glutaminyl-[peptide chain release factor] + S-adenosyl-L-homocysteine + H(+)</text>
        <dbReference type="Rhea" id="RHEA:42896"/>
        <dbReference type="Rhea" id="RHEA-COMP:10271"/>
        <dbReference type="Rhea" id="RHEA-COMP:10272"/>
        <dbReference type="ChEBI" id="CHEBI:15378"/>
        <dbReference type="ChEBI" id="CHEBI:30011"/>
        <dbReference type="ChEBI" id="CHEBI:57856"/>
        <dbReference type="ChEBI" id="CHEBI:59789"/>
        <dbReference type="ChEBI" id="CHEBI:61891"/>
        <dbReference type="EC" id="2.1.1.297"/>
    </reaction>
</comment>
<feature type="domain" description="Methyltransferase small" evidence="6">
    <location>
        <begin position="99"/>
        <end position="190"/>
    </location>
</feature>
<keyword evidence="9" id="KW-1185">Reference proteome</keyword>
<dbReference type="CDD" id="cd02440">
    <property type="entry name" value="AdoMet_MTases"/>
    <property type="match status" value="1"/>
</dbReference>
<dbReference type="Proteomes" id="UP001041814">
    <property type="component" value="Unassembled WGS sequence"/>
</dbReference>
<dbReference type="InterPro" id="IPR029063">
    <property type="entry name" value="SAM-dependent_MTases_sf"/>
</dbReference>
<dbReference type="RefSeq" id="WP_200378289.1">
    <property type="nucleotide sequence ID" value="NZ_NRRU01000021.1"/>
</dbReference>
<evidence type="ECO:0000256" key="2">
    <source>
        <dbReference type="ARBA" id="ARBA00022679"/>
    </source>
</evidence>
<dbReference type="InterPro" id="IPR004556">
    <property type="entry name" value="HemK-like"/>
</dbReference>
<feature type="binding site" evidence="5">
    <location>
        <begin position="114"/>
        <end position="118"/>
    </location>
    <ligand>
        <name>S-adenosyl-L-methionine</name>
        <dbReference type="ChEBI" id="CHEBI:59789"/>
    </ligand>
</feature>